<evidence type="ECO:0000256" key="11">
    <source>
        <dbReference type="ARBA" id="ARBA00022840"/>
    </source>
</evidence>
<evidence type="ECO:0000313" key="16">
    <source>
        <dbReference type="Proteomes" id="UP000767854"/>
    </source>
</evidence>
<evidence type="ECO:0000256" key="4">
    <source>
        <dbReference type="ARBA" id="ARBA00005204"/>
    </source>
</evidence>
<evidence type="ECO:0000256" key="10">
    <source>
        <dbReference type="ARBA" id="ARBA00022801"/>
    </source>
</evidence>
<dbReference type="NCBIfam" id="NF002747">
    <property type="entry name" value="PRK02759.1"/>
    <property type="match status" value="1"/>
</dbReference>
<evidence type="ECO:0000256" key="7">
    <source>
        <dbReference type="ARBA" id="ARBA00017720"/>
    </source>
</evidence>
<dbReference type="InterPro" id="IPR021130">
    <property type="entry name" value="PRib-ATP_PPHydrolase-like"/>
</dbReference>
<reference evidence="15 16" key="1">
    <citation type="submission" date="2021-01" db="EMBL/GenBank/DDBJ databases">
        <title>Genomic Encyclopedia of Type Strains, Phase IV (KMG-IV): sequencing the most valuable type-strain genomes for metagenomic binning, comparative biology and taxonomic classification.</title>
        <authorList>
            <person name="Goeker M."/>
        </authorList>
    </citation>
    <scope>NUCLEOTIDE SEQUENCE [LARGE SCALE GENOMIC DNA]</scope>
    <source>
        <strain evidence="15 16">DSM 24436</strain>
    </source>
</reference>
<dbReference type="CDD" id="cd11534">
    <property type="entry name" value="NTP-PPase_HisIE_like"/>
    <property type="match status" value="1"/>
</dbReference>
<evidence type="ECO:0000256" key="12">
    <source>
        <dbReference type="ARBA" id="ARBA00023102"/>
    </source>
</evidence>
<evidence type="ECO:0000256" key="6">
    <source>
        <dbReference type="ARBA" id="ARBA00012721"/>
    </source>
</evidence>
<dbReference type="PANTHER" id="PTHR42945">
    <property type="entry name" value="HISTIDINE BIOSYNTHESIS BIFUNCTIONAL PROTEIN"/>
    <property type="match status" value="1"/>
</dbReference>
<comment type="catalytic activity">
    <reaction evidence="2">
        <text>1-(5-phospho-beta-D-ribosyl)-ATP + H2O = 1-(5-phospho-beta-D-ribosyl)-5'-AMP + diphosphate + H(+)</text>
        <dbReference type="Rhea" id="RHEA:22828"/>
        <dbReference type="ChEBI" id="CHEBI:15377"/>
        <dbReference type="ChEBI" id="CHEBI:15378"/>
        <dbReference type="ChEBI" id="CHEBI:33019"/>
        <dbReference type="ChEBI" id="CHEBI:59457"/>
        <dbReference type="ChEBI" id="CHEBI:73183"/>
        <dbReference type="EC" id="3.6.1.31"/>
    </reaction>
</comment>
<keyword evidence="16" id="KW-1185">Reference proteome</keyword>
<keyword evidence="13" id="KW-0511">Multifunctional enzyme</keyword>
<dbReference type="RefSeq" id="WP_243423602.1">
    <property type="nucleotide sequence ID" value="NZ_JAFBDT010000005.1"/>
</dbReference>
<dbReference type="EC" id="3.5.4.19" evidence="6"/>
<evidence type="ECO:0000256" key="8">
    <source>
        <dbReference type="ARBA" id="ARBA00022605"/>
    </source>
</evidence>
<evidence type="ECO:0000256" key="1">
    <source>
        <dbReference type="ARBA" id="ARBA00000024"/>
    </source>
</evidence>
<keyword evidence="11" id="KW-0067">ATP-binding</keyword>
<dbReference type="EC" id="3.6.1.31" evidence="5"/>
<comment type="pathway">
    <text evidence="4">Amino-acid biosynthesis; L-histidine biosynthesis; L-histidine from 5-phospho-alpha-D-ribose 1-diphosphate: step 2/9.</text>
</comment>
<evidence type="ECO:0000256" key="2">
    <source>
        <dbReference type="ARBA" id="ARBA00001460"/>
    </source>
</evidence>
<dbReference type="InterPro" id="IPR008179">
    <property type="entry name" value="HisE"/>
</dbReference>
<dbReference type="SUPFAM" id="SSF141734">
    <property type="entry name" value="HisI-like"/>
    <property type="match status" value="1"/>
</dbReference>
<evidence type="ECO:0000256" key="3">
    <source>
        <dbReference type="ARBA" id="ARBA00005169"/>
    </source>
</evidence>
<dbReference type="Proteomes" id="UP000767854">
    <property type="component" value="Unassembled WGS sequence"/>
</dbReference>
<dbReference type="Gene3D" id="1.10.287.1080">
    <property type="entry name" value="MazG-like"/>
    <property type="match status" value="1"/>
</dbReference>
<keyword evidence="12" id="KW-0368">Histidine biosynthesis</keyword>
<dbReference type="Pfam" id="PF01503">
    <property type="entry name" value="PRA-PH"/>
    <property type="match status" value="1"/>
</dbReference>
<dbReference type="SUPFAM" id="SSF101386">
    <property type="entry name" value="all-alpha NTP pyrophosphatases"/>
    <property type="match status" value="1"/>
</dbReference>
<accession>A0ABS2MPS4</accession>
<dbReference type="PANTHER" id="PTHR42945:SF1">
    <property type="entry name" value="HISTIDINE BIOSYNTHESIS BIFUNCTIONAL PROTEIN HIS7"/>
    <property type="match status" value="1"/>
</dbReference>
<evidence type="ECO:0000256" key="13">
    <source>
        <dbReference type="ARBA" id="ARBA00023268"/>
    </source>
</evidence>
<comment type="catalytic activity">
    <reaction evidence="1">
        <text>1-(5-phospho-beta-D-ribosyl)-5'-AMP + H2O = 1-(5-phospho-beta-D-ribosyl)-5-[(5-phospho-beta-D-ribosylamino)methylideneamino]imidazole-4-carboxamide</text>
        <dbReference type="Rhea" id="RHEA:20049"/>
        <dbReference type="ChEBI" id="CHEBI:15377"/>
        <dbReference type="ChEBI" id="CHEBI:58435"/>
        <dbReference type="ChEBI" id="CHEBI:59457"/>
        <dbReference type="EC" id="3.5.4.19"/>
    </reaction>
</comment>
<dbReference type="Gene3D" id="3.10.20.810">
    <property type="entry name" value="Phosphoribosyl-AMP cyclohydrolase"/>
    <property type="match status" value="1"/>
</dbReference>
<evidence type="ECO:0000256" key="5">
    <source>
        <dbReference type="ARBA" id="ARBA00012414"/>
    </source>
</evidence>
<gene>
    <name evidence="15" type="ORF">JOC49_000918</name>
</gene>
<proteinExistence type="predicted"/>
<evidence type="ECO:0000259" key="14">
    <source>
        <dbReference type="Pfam" id="PF01502"/>
    </source>
</evidence>
<dbReference type="InterPro" id="IPR038019">
    <property type="entry name" value="PRib_AMP_CycHydrolase_sf"/>
</dbReference>
<dbReference type="EMBL" id="JAFBDT010000005">
    <property type="protein sequence ID" value="MBM7561398.1"/>
    <property type="molecule type" value="Genomic_DNA"/>
</dbReference>
<sequence length="200" mass="22342">MQLIPTIIQNANTGQVLMLGYTNDEAIEKTRETGLVHFYSRSRNCLWLKGETSGNTLEFVSSRIDCDSDTLLYLAIPAGPTCHTGNISCFDATEVSFDFFTNFARYINQKSTHARPGSYTVKLLEGSKSYLMRKLVEESAEVSEAFIESQANLVDEVADLMYHLTVLMQRADISYTDVYATLQTRTTGDGGKTDPRPVPR</sequence>
<dbReference type="NCBIfam" id="TIGR03188">
    <property type="entry name" value="histidine_hisI"/>
    <property type="match status" value="1"/>
</dbReference>
<keyword evidence="10 15" id="KW-0378">Hydrolase</keyword>
<dbReference type="Pfam" id="PF01502">
    <property type="entry name" value="PRA-CH"/>
    <property type="match status" value="1"/>
</dbReference>
<evidence type="ECO:0000313" key="15">
    <source>
        <dbReference type="EMBL" id="MBM7561398.1"/>
    </source>
</evidence>
<dbReference type="GO" id="GO:0004636">
    <property type="term" value="F:phosphoribosyl-ATP diphosphatase activity"/>
    <property type="evidence" value="ECO:0007669"/>
    <property type="project" value="UniProtKB-EC"/>
</dbReference>
<comment type="caution">
    <text evidence="15">The sequence shown here is derived from an EMBL/GenBank/DDBJ whole genome shotgun (WGS) entry which is preliminary data.</text>
</comment>
<organism evidence="15 16">
    <name type="scientific">Fusibacter tunisiensis</name>
    <dbReference type="NCBI Taxonomy" id="1008308"/>
    <lineage>
        <taxon>Bacteria</taxon>
        <taxon>Bacillati</taxon>
        <taxon>Bacillota</taxon>
        <taxon>Clostridia</taxon>
        <taxon>Eubacteriales</taxon>
        <taxon>Eubacteriales Family XII. Incertae Sedis</taxon>
        <taxon>Fusibacter</taxon>
    </lineage>
</organism>
<keyword evidence="8" id="KW-0028">Amino-acid biosynthesis</keyword>
<protein>
    <recommendedName>
        <fullName evidence="7">Histidine biosynthesis bifunctional protein HisIE</fullName>
        <ecNumber evidence="6">3.5.4.19</ecNumber>
        <ecNumber evidence="5">3.6.1.31</ecNumber>
    </recommendedName>
</protein>
<dbReference type="GO" id="GO:0004635">
    <property type="term" value="F:phosphoribosyl-AMP cyclohydrolase activity"/>
    <property type="evidence" value="ECO:0007669"/>
    <property type="project" value="UniProtKB-EC"/>
</dbReference>
<feature type="domain" description="Phosphoribosyl-AMP cyclohydrolase" evidence="14">
    <location>
        <begin position="18"/>
        <end position="90"/>
    </location>
</feature>
<dbReference type="InterPro" id="IPR002496">
    <property type="entry name" value="PRib_AMP_CycHydrolase_dom"/>
</dbReference>
<evidence type="ECO:0000256" key="9">
    <source>
        <dbReference type="ARBA" id="ARBA00022741"/>
    </source>
</evidence>
<comment type="pathway">
    <text evidence="3">Amino-acid biosynthesis; L-histidine biosynthesis; L-histidine from 5-phospho-alpha-D-ribose 1-diphosphate: step 3/9.</text>
</comment>
<keyword evidence="9" id="KW-0547">Nucleotide-binding</keyword>
<name>A0ABS2MPS4_9FIRM</name>